<proteinExistence type="predicted"/>
<name>A0A517MS43_9BACT</name>
<evidence type="ECO:0000313" key="2">
    <source>
        <dbReference type="EMBL" id="QDS97702.1"/>
    </source>
</evidence>
<feature type="domain" description="Helix-turn-helix" evidence="1">
    <location>
        <begin position="20"/>
        <end position="59"/>
    </location>
</feature>
<dbReference type="KEGG" id="amob:HG15A2_09660"/>
<dbReference type="InterPro" id="IPR041657">
    <property type="entry name" value="HTH_17"/>
</dbReference>
<reference evidence="2 3" key="1">
    <citation type="submission" date="2019-02" db="EMBL/GenBank/DDBJ databases">
        <title>Deep-cultivation of Planctomycetes and their phenomic and genomic characterization uncovers novel biology.</title>
        <authorList>
            <person name="Wiegand S."/>
            <person name="Jogler M."/>
            <person name="Boedeker C."/>
            <person name="Pinto D."/>
            <person name="Vollmers J."/>
            <person name="Rivas-Marin E."/>
            <person name="Kohn T."/>
            <person name="Peeters S.H."/>
            <person name="Heuer A."/>
            <person name="Rast P."/>
            <person name="Oberbeckmann S."/>
            <person name="Bunk B."/>
            <person name="Jeske O."/>
            <person name="Meyerdierks A."/>
            <person name="Storesund J.E."/>
            <person name="Kallscheuer N."/>
            <person name="Luecker S."/>
            <person name="Lage O.M."/>
            <person name="Pohl T."/>
            <person name="Merkel B.J."/>
            <person name="Hornburger P."/>
            <person name="Mueller R.-W."/>
            <person name="Bruemmer F."/>
            <person name="Labrenz M."/>
            <person name="Spormann A.M."/>
            <person name="Op den Camp H."/>
            <person name="Overmann J."/>
            <person name="Amann R."/>
            <person name="Jetten M.S.M."/>
            <person name="Mascher T."/>
            <person name="Medema M.H."/>
            <person name="Devos D.P."/>
            <person name="Kaster A.-K."/>
            <person name="Ovreas L."/>
            <person name="Rohde M."/>
            <person name="Galperin M.Y."/>
            <person name="Jogler C."/>
        </authorList>
    </citation>
    <scope>NUCLEOTIDE SEQUENCE [LARGE SCALE GENOMIC DNA]</scope>
    <source>
        <strain evidence="2 3">HG15A2</strain>
    </source>
</reference>
<evidence type="ECO:0000313" key="3">
    <source>
        <dbReference type="Proteomes" id="UP000319852"/>
    </source>
</evidence>
<dbReference type="Proteomes" id="UP000319852">
    <property type="component" value="Chromosome"/>
</dbReference>
<gene>
    <name evidence="2" type="ORF">HG15A2_09660</name>
</gene>
<sequence length="66" mass="7225">MQHTDPIPAAHRRLLTRPGAKAYLAVSQRKLDSLVAAGEIPVIRIGTCVRFDPADLEKCIATWKSA</sequence>
<dbReference type="EMBL" id="CP036263">
    <property type="protein sequence ID" value="QDS97702.1"/>
    <property type="molecule type" value="Genomic_DNA"/>
</dbReference>
<dbReference type="RefSeq" id="WP_218932325.1">
    <property type="nucleotide sequence ID" value="NZ_CP036263.1"/>
</dbReference>
<dbReference type="AlphaFoldDB" id="A0A517MS43"/>
<organism evidence="2 3">
    <name type="scientific">Adhaeretor mobilis</name>
    <dbReference type="NCBI Taxonomy" id="1930276"/>
    <lineage>
        <taxon>Bacteria</taxon>
        <taxon>Pseudomonadati</taxon>
        <taxon>Planctomycetota</taxon>
        <taxon>Planctomycetia</taxon>
        <taxon>Pirellulales</taxon>
        <taxon>Lacipirellulaceae</taxon>
        <taxon>Adhaeretor</taxon>
    </lineage>
</organism>
<accession>A0A517MS43</accession>
<keyword evidence="3" id="KW-1185">Reference proteome</keyword>
<evidence type="ECO:0000259" key="1">
    <source>
        <dbReference type="Pfam" id="PF12728"/>
    </source>
</evidence>
<dbReference type="Pfam" id="PF12728">
    <property type="entry name" value="HTH_17"/>
    <property type="match status" value="1"/>
</dbReference>
<protein>
    <recommendedName>
        <fullName evidence="1">Helix-turn-helix domain-containing protein</fullName>
    </recommendedName>
</protein>